<feature type="transmembrane region" description="Helical" evidence="1">
    <location>
        <begin position="35"/>
        <end position="54"/>
    </location>
</feature>
<dbReference type="RefSeq" id="WP_104479959.1">
    <property type="nucleotide sequence ID" value="NZ_CP154825.1"/>
</dbReference>
<sequence length="257" mass="26702">MKTIAWIVLLIGAACTAMYVATGLGGGPVAWANGWLAGPILLVFVAPTLFSLAGKLGGGFAALRGGVPKQFRGAPIGMGTVISVGRTGLSVNDQPQLAIQLRVDAADGRSFVGTARQIVDLTELGAVQPGAVLPVRYLPDGSVALATDASQPELQAALNRVQLAKGHITPQQLRIAEHGIDASAVVLAMAPTGEIRDGRTVAKVTLRITRPDHTMFDLTQEKALPQSAIPRVQPGSAVQVKYLPHDESEVAIVTSLA</sequence>
<reference evidence="2 3" key="1">
    <citation type="submission" date="2018-02" db="EMBL/GenBank/DDBJ databases">
        <title>Genomic Encyclopedia of Archaeal and Bacterial Type Strains, Phase II (KMG-II): from individual species to whole genera.</title>
        <authorList>
            <person name="Goeker M."/>
        </authorList>
    </citation>
    <scope>NUCLEOTIDE SEQUENCE [LARGE SCALE GENOMIC DNA]</scope>
    <source>
        <strain evidence="2 3">YU 961-1</strain>
    </source>
</reference>
<accession>A0A2S6GPT0</accession>
<dbReference type="AlphaFoldDB" id="A0A2S6GPT0"/>
<keyword evidence="1" id="KW-0472">Membrane</keyword>
<dbReference type="PROSITE" id="PS51257">
    <property type="entry name" value="PROKAR_LIPOPROTEIN"/>
    <property type="match status" value="1"/>
</dbReference>
<name>A0A2S6GPT0_9PSEU</name>
<gene>
    <name evidence="2" type="ORF">CLV40_108217</name>
</gene>
<proteinExistence type="predicted"/>
<comment type="caution">
    <text evidence="2">The sequence shown here is derived from an EMBL/GenBank/DDBJ whole genome shotgun (WGS) entry which is preliminary data.</text>
</comment>
<dbReference type="OrthoDB" id="5065240at2"/>
<organism evidence="2 3">
    <name type="scientific">Actinokineospora auranticolor</name>
    <dbReference type="NCBI Taxonomy" id="155976"/>
    <lineage>
        <taxon>Bacteria</taxon>
        <taxon>Bacillati</taxon>
        <taxon>Actinomycetota</taxon>
        <taxon>Actinomycetes</taxon>
        <taxon>Pseudonocardiales</taxon>
        <taxon>Pseudonocardiaceae</taxon>
        <taxon>Actinokineospora</taxon>
    </lineage>
</organism>
<keyword evidence="1" id="KW-0812">Transmembrane</keyword>
<keyword evidence="1" id="KW-1133">Transmembrane helix</keyword>
<dbReference type="EMBL" id="PTIX01000008">
    <property type="protein sequence ID" value="PPK67219.1"/>
    <property type="molecule type" value="Genomic_DNA"/>
</dbReference>
<evidence type="ECO:0000256" key="1">
    <source>
        <dbReference type="SAM" id="Phobius"/>
    </source>
</evidence>
<protein>
    <submittedName>
        <fullName evidence="2">Uncharacterized protein</fullName>
    </submittedName>
</protein>
<evidence type="ECO:0000313" key="2">
    <source>
        <dbReference type="EMBL" id="PPK67219.1"/>
    </source>
</evidence>
<keyword evidence="3" id="KW-1185">Reference proteome</keyword>
<dbReference type="Proteomes" id="UP000239203">
    <property type="component" value="Unassembled WGS sequence"/>
</dbReference>
<evidence type="ECO:0000313" key="3">
    <source>
        <dbReference type="Proteomes" id="UP000239203"/>
    </source>
</evidence>